<dbReference type="AlphaFoldDB" id="A0A923NPG8"/>
<dbReference type="EMBL" id="JACRYT010000017">
    <property type="protein sequence ID" value="MBC6680704.1"/>
    <property type="molecule type" value="Genomic_DNA"/>
</dbReference>
<gene>
    <name evidence="2" type="ORF">H9L42_12820</name>
</gene>
<feature type="transmembrane region" description="Helical" evidence="1">
    <location>
        <begin position="72"/>
        <end position="96"/>
    </location>
</feature>
<name>A0A923NPG8_9FIRM</name>
<evidence type="ECO:0000256" key="1">
    <source>
        <dbReference type="SAM" id="Phobius"/>
    </source>
</evidence>
<protein>
    <submittedName>
        <fullName evidence="2">Uncharacterized protein</fullName>
    </submittedName>
</protein>
<feature type="transmembrane region" description="Helical" evidence="1">
    <location>
        <begin position="137"/>
        <end position="154"/>
    </location>
</feature>
<organism evidence="2 3">
    <name type="scientific">Zhenpiania hominis</name>
    <dbReference type="NCBI Taxonomy" id="2763644"/>
    <lineage>
        <taxon>Bacteria</taxon>
        <taxon>Bacillati</taxon>
        <taxon>Bacillota</taxon>
        <taxon>Clostridia</taxon>
        <taxon>Peptostreptococcales</taxon>
        <taxon>Anaerovoracaceae</taxon>
        <taxon>Zhenpiania</taxon>
    </lineage>
</organism>
<feature type="transmembrane region" description="Helical" evidence="1">
    <location>
        <begin position="26"/>
        <end position="51"/>
    </location>
</feature>
<keyword evidence="1" id="KW-0472">Membrane</keyword>
<evidence type="ECO:0000313" key="3">
    <source>
        <dbReference type="Proteomes" id="UP000602647"/>
    </source>
</evidence>
<keyword evidence="3" id="KW-1185">Reference proteome</keyword>
<comment type="caution">
    <text evidence="2">The sequence shown here is derived from an EMBL/GenBank/DDBJ whole genome shotgun (WGS) entry which is preliminary data.</text>
</comment>
<dbReference type="Proteomes" id="UP000602647">
    <property type="component" value="Unassembled WGS sequence"/>
</dbReference>
<accession>A0A923NPG8</accession>
<sequence>MLYCFLGFFLAGDAESVWMEQELFRAFWSFSLTVSTVPALLFLLNTVWQIYSSSDLLIHAGRELYFRRSIKWVLGMNAGFIAYYGTGVYLLSALYFSEGAWQNRKESLIVWLSEMLLLFLFFCIISILFLFLRTKNVQPAGAMAVVLILTYLFWKKIEVYGMLISDLFFSALSLLFVVIIWRWHVRESSFINWR</sequence>
<evidence type="ECO:0000313" key="2">
    <source>
        <dbReference type="EMBL" id="MBC6680704.1"/>
    </source>
</evidence>
<proteinExistence type="predicted"/>
<feature type="transmembrane region" description="Helical" evidence="1">
    <location>
        <begin position="108"/>
        <end position="130"/>
    </location>
</feature>
<keyword evidence="1" id="KW-1133">Transmembrane helix</keyword>
<reference evidence="2" key="1">
    <citation type="submission" date="2020-08" db="EMBL/GenBank/DDBJ databases">
        <title>Genome public.</title>
        <authorList>
            <person name="Liu C."/>
            <person name="Sun Q."/>
        </authorList>
    </citation>
    <scope>NUCLEOTIDE SEQUENCE</scope>
    <source>
        <strain evidence="2">BX12</strain>
    </source>
</reference>
<keyword evidence="1" id="KW-0812">Transmembrane</keyword>
<feature type="transmembrane region" description="Helical" evidence="1">
    <location>
        <begin position="160"/>
        <end position="181"/>
    </location>
</feature>
<dbReference type="RefSeq" id="WP_187303802.1">
    <property type="nucleotide sequence ID" value="NZ_JACRYT010000017.1"/>
</dbReference>